<protein>
    <submittedName>
        <fullName evidence="9">Choline dehydrogenase</fullName>
    </submittedName>
</protein>
<accession>A0A127K8P3</accession>
<dbReference type="GO" id="GO:0050660">
    <property type="term" value="F:flavin adenine dinucleotide binding"/>
    <property type="evidence" value="ECO:0007669"/>
    <property type="project" value="InterPro"/>
</dbReference>
<keyword evidence="10" id="KW-1185">Reference proteome</keyword>
<reference evidence="10" key="1">
    <citation type="submission" date="2016-03" db="EMBL/GenBank/DDBJ databases">
        <authorList>
            <person name="Ma C."/>
            <person name="Zhou S."/>
            <person name="Yang G."/>
        </authorList>
    </citation>
    <scope>NUCLEOTIDE SEQUENCE [LARGE SCALE GENOMIC DNA]</scope>
    <source>
        <strain evidence="10">SgZ-1</strain>
    </source>
</reference>
<gene>
    <name evidence="9" type="ORF">AC731_016145</name>
</gene>
<evidence type="ECO:0000313" key="10">
    <source>
        <dbReference type="Proteomes" id="UP000036902"/>
    </source>
</evidence>
<dbReference type="GO" id="GO:0016614">
    <property type="term" value="F:oxidoreductase activity, acting on CH-OH group of donors"/>
    <property type="evidence" value="ECO:0007669"/>
    <property type="project" value="InterPro"/>
</dbReference>
<dbReference type="Pfam" id="PF05199">
    <property type="entry name" value="GMC_oxred_C"/>
    <property type="match status" value="1"/>
</dbReference>
<dbReference type="PROSITE" id="PS00623">
    <property type="entry name" value="GMC_OXRED_1"/>
    <property type="match status" value="1"/>
</dbReference>
<evidence type="ECO:0000259" key="7">
    <source>
        <dbReference type="PROSITE" id="PS00623"/>
    </source>
</evidence>
<comment type="cofactor">
    <cofactor evidence="1 5">
        <name>FAD</name>
        <dbReference type="ChEBI" id="CHEBI:57692"/>
    </cofactor>
</comment>
<dbReference type="Gene3D" id="3.30.560.10">
    <property type="entry name" value="Glucose Oxidase, domain 3"/>
    <property type="match status" value="1"/>
</dbReference>
<evidence type="ECO:0000256" key="4">
    <source>
        <dbReference type="ARBA" id="ARBA00022827"/>
    </source>
</evidence>
<dbReference type="InterPro" id="IPR000172">
    <property type="entry name" value="GMC_OxRdtase_N"/>
</dbReference>
<evidence type="ECO:0000256" key="1">
    <source>
        <dbReference type="ARBA" id="ARBA00001974"/>
    </source>
</evidence>
<dbReference type="PROSITE" id="PS00624">
    <property type="entry name" value="GMC_OXRED_2"/>
    <property type="match status" value="1"/>
</dbReference>
<dbReference type="Gene3D" id="3.50.50.60">
    <property type="entry name" value="FAD/NAD(P)-binding domain"/>
    <property type="match status" value="1"/>
</dbReference>
<dbReference type="NCBIfam" id="NF002550">
    <property type="entry name" value="PRK02106.1"/>
    <property type="match status" value="1"/>
</dbReference>
<dbReference type="KEGG" id="thu:AC731_016145"/>
<dbReference type="InterPro" id="IPR012132">
    <property type="entry name" value="GMC_OxRdtase"/>
</dbReference>
<sequence length="531" mass="58379">MSIEVDYIVVGAGSAGCVLANRLSADGRNQVLLLEAGGRDTNPWIHVPVGYFKTMHNPKLDWCYRTEPDEKVAGRQIQWPRGKVLGGSSSLNGLLYVRGQREDYDRWVELGNEGWSFDEVLPYFKKSEDQERGASQYHGVGGPLKVSDLRLRRPIADHFIKAAQEIGIPYNEDYNGERQEGVGYFQQTAYKGFRWSTAKGFLRPAMKRPNLRVETGAQTLRVVIEGKRAVGVEYLQGGVRRIARARNEVVLSAGAIGSPQILQLSGVGPADVLQRAGVPVVHALPGVGRNLQDHLQVRLVFKTRERTLNDEVNSPLRKLWIGLQYMFSRTGPLTLAASQVAIFTRSSPDVARPDIQFHMQPLSADKPGEGAHPFSAFTASVCQLRPWSRGHIEIRSPDPLSYPAIHANYLGDERDHPVVIGGVKVARRIAQADALRPHIISEFVPGAQFASDSELLEAARRHSQSIYHPAGTCKMGRDELAVVDARLRVRGLAGLRVADASIMPELVSGNTNAPTIMIGEKAADMILADAA</sequence>
<dbReference type="EMBL" id="CP014646">
    <property type="protein sequence ID" value="AMO38329.1"/>
    <property type="molecule type" value="Genomic_DNA"/>
</dbReference>
<evidence type="ECO:0000256" key="5">
    <source>
        <dbReference type="PIRSR" id="PIRSR000137-2"/>
    </source>
</evidence>
<dbReference type="PANTHER" id="PTHR11552:SF147">
    <property type="entry name" value="CHOLINE DEHYDROGENASE, MITOCHONDRIAL"/>
    <property type="match status" value="1"/>
</dbReference>
<feature type="domain" description="Glucose-methanol-choline oxidoreductase N-terminal" evidence="8">
    <location>
        <begin position="254"/>
        <end position="268"/>
    </location>
</feature>
<name>A0A127K8P3_9RHOO</name>
<dbReference type="PIRSF" id="PIRSF000137">
    <property type="entry name" value="Alcohol_oxidase"/>
    <property type="match status" value="1"/>
</dbReference>
<evidence type="ECO:0000256" key="2">
    <source>
        <dbReference type="ARBA" id="ARBA00010790"/>
    </source>
</evidence>
<evidence type="ECO:0000259" key="8">
    <source>
        <dbReference type="PROSITE" id="PS00624"/>
    </source>
</evidence>
<proteinExistence type="inferred from homology"/>
<feature type="domain" description="Glucose-methanol-choline oxidoreductase N-terminal" evidence="7">
    <location>
        <begin position="82"/>
        <end position="105"/>
    </location>
</feature>
<organism evidence="9 10">
    <name type="scientific">Thauera humireducens</name>
    <dbReference type="NCBI Taxonomy" id="1134435"/>
    <lineage>
        <taxon>Bacteria</taxon>
        <taxon>Pseudomonadati</taxon>
        <taxon>Pseudomonadota</taxon>
        <taxon>Betaproteobacteria</taxon>
        <taxon>Rhodocyclales</taxon>
        <taxon>Zoogloeaceae</taxon>
        <taxon>Thauera</taxon>
    </lineage>
</organism>
<dbReference type="STRING" id="1134435.AC731_016145"/>
<feature type="binding site" evidence="5">
    <location>
        <position position="84"/>
    </location>
    <ligand>
        <name>FAD</name>
        <dbReference type="ChEBI" id="CHEBI:57692"/>
    </ligand>
</feature>
<keyword evidence="4 5" id="KW-0274">FAD</keyword>
<dbReference type="SUPFAM" id="SSF51905">
    <property type="entry name" value="FAD/NAD(P)-binding domain"/>
    <property type="match status" value="1"/>
</dbReference>
<evidence type="ECO:0000313" key="9">
    <source>
        <dbReference type="EMBL" id="AMO38329.1"/>
    </source>
</evidence>
<dbReference type="RefSeq" id="WP_048707614.1">
    <property type="nucleotide sequence ID" value="NZ_CP014646.1"/>
</dbReference>
<keyword evidence="3 6" id="KW-0285">Flavoprotein</keyword>
<dbReference type="Proteomes" id="UP000036902">
    <property type="component" value="Chromosome"/>
</dbReference>
<dbReference type="InterPro" id="IPR036188">
    <property type="entry name" value="FAD/NAD-bd_sf"/>
</dbReference>
<dbReference type="PANTHER" id="PTHR11552">
    <property type="entry name" value="GLUCOSE-METHANOL-CHOLINE GMC OXIDOREDUCTASE"/>
    <property type="match status" value="1"/>
</dbReference>
<dbReference type="Pfam" id="PF00732">
    <property type="entry name" value="GMC_oxred_N"/>
    <property type="match status" value="1"/>
</dbReference>
<dbReference type="InterPro" id="IPR007867">
    <property type="entry name" value="GMC_OxRtase_C"/>
</dbReference>
<dbReference type="SUPFAM" id="SSF54373">
    <property type="entry name" value="FAD-linked reductases, C-terminal domain"/>
    <property type="match status" value="1"/>
</dbReference>
<evidence type="ECO:0000256" key="6">
    <source>
        <dbReference type="RuleBase" id="RU003968"/>
    </source>
</evidence>
<comment type="similarity">
    <text evidence="2 6">Belongs to the GMC oxidoreductase family.</text>
</comment>
<evidence type="ECO:0000256" key="3">
    <source>
        <dbReference type="ARBA" id="ARBA00022630"/>
    </source>
</evidence>
<dbReference type="AlphaFoldDB" id="A0A127K8P3"/>